<dbReference type="InterPro" id="IPR051237">
    <property type="entry name" value="Ferric-chelate_Red/DefProt"/>
</dbReference>
<evidence type="ECO:0000259" key="10">
    <source>
        <dbReference type="PROSITE" id="PS51019"/>
    </source>
</evidence>
<evidence type="ECO:0000256" key="4">
    <source>
        <dbReference type="ARBA" id="ARBA00022529"/>
    </source>
</evidence>
<dbReference type="AlphaFoldDB" id="A0AAJ7UE07"/>
<dbReference type="PANTHER" id="PTHR45828:SF9">
    <property type="entry name" value="CELL WALL INTEGRITY AND STRESS RESPONSE COMPONENT 4-LIKE-RELATED"/>
    <property type="match status" value="1"/>
</dbReference>
<evidence type="ECO:0000256" key="8">
    <source>
        <dbReference type="ARBA" id="ARBA00023022"/>
    </source>
</evidence>
<evidence type="ECO:0000256" key="7">
    <source>
        <dbReference type="ARBA" id="ARBA00022859"/>
    </source>
</evidence>
<name>A0AAJ7UE07_PETMA</name>
<gene>
    <name evidence="12" type="primary">LOC116956825</name>
</gene>
<dbReference type="InterPro" id="IPR002861">
    <property type="entry name" value="Reeler_dom"/>
</dbReference>
<sequence length="225" mass="23666">MMEALLAVWMLGLVGLHGTQGFPGGAPSSACTDMVPQHDPNTLTGTPYSIVTNSSTFTSGTKVNVTIVGTFKGYFLQARIPDTTTIVGTWDTPPANNIFVLCNSVPNAAVTHSTSTSKTNLNLFWIPPTTNPPSSVVFVATVVKTEPEWQMNVQSVKVNASGEFTSAVVVHPQVAGIDFPLGCLSVCWSVTSPLILLSAPFSSNVTGIGQASQCGQKITCNMSRS</sequence>
<evidence type="ECO:0000256" key="1">
    <source>
        <dbReference type="ARBA" id="ARBA00004613"/>
    </source>
</evidence>
<evidence type="ECO:0000256" key="6">
    <source>
        <dbReference type="ARBA" id="ARBA00022729"/>
    </source>
</evidence>
<feature type="domain" description="Reelin" evidence="10">
    <location>
        <begin position="12"/>
        <end position="173"/>
    </location>
</feature>
<keyword evidence="5" id="KW-0399">Innate immunity</keyword>
<evidence type="ECO:0000256" key="3">
    <source>
        <dbReference type="ARBA" id="ARBA00022525"/>
    </source>
</evidence>
<keyword evidence="11" id="KW-1185">Reference proteome</keyword>
<proteinExistence type="inferred from homology"/>
<protein>
    <submittedName>
        <fullName evidence="12">Defense protein 1 isoform X1</fullName>
    </submittedName>
</protein>
<evidence type="ECO:0000256" key="2">
    <source>
        <dbReference type="ARBA" id="ARBA00008501"/>
    </source>
</evidence>
<evidence type="ECO:0000256" key="5">
    <source>
        <dbReference type="ARBA" id="ARBA00022588"/>
    </source>
</evidence>
<organism evidence="11 12">
    <name type="scientific">Petromyzon marinus</name>
    <name type="common">Sea lamprey</name>
    <dbReference type="NCBI Taxonomy" id="7757"/>
    <lineage>
        <taxon>Eukaryota</taxon>
        <taxon>Metazoa</taxon>
        <taxon>Chordata</taxon>
        <taxon>Craniata</taxon>
        <taxon>Vertebrata</taxon>
        <taxon>Cyclostomata</taxon>
        <taxon>Hyperoartia</taxon>
        <taxon>Petromyzontiformes</taxon>
        <taxon>Petromyzontidae</taxon>
        <taxon>Petromyzon</taxon>
    </lineage>
</organism>
<dbReference type="PANTHER" id="PTHR45828">
    <property type="entry name" value="CYTOCHROME B561/FERRIC REDUCTASE TRANSMEMBRANE"/>
    <property type="match status" value="1"/>
</dbReference>
<keyword evidence="7" id="KW-0391">Immunity</keyword>
<dbReference type="RefSeq" id="XP_032834564.1">
    <property type="nucleotide sequence ID" value="XM_032978673.1"/>
</dbReference>
<feature type="signal peptide" evidence="9">
    <location>
        <begin position="1"/>
        <end position="21"/>
    </location>
</feature>
<dbReference type="CDD" id="cd08544">
    <property type="entry name" value="Reeler"/>
    <property type="match status" value="1"/>
</dbReference>
<dbReference type="GO" id="GO:0045087">
    <property type="term" value="P:innate immune response"/>
    <property type="evidence" value="ECO:0007669"/>
    <property type="project" value="UniProtKB-KW"/>
</dbReference>
<accession>A0AAJ7UE07</accession>
<dbReference type="KEGG" id="pmrn:116956825"/>
<keyword evidence="4" id="KW-0929">Antimicrobial</keyword>
<keyword evidence="3" id="KW-0964">Secreted</keyword>
<evidence type="ECO:0000313" key="12">
    <source>
        <dbReference type="RefSeq" id="XP_032834564.1"/>
    </source>
</evidence>
<dbReference type="InterPro" id="IPR042307">
    <property type="entry name" value="Reeler_sf"/>
</dbReference>
<comment type="similarity">
    <text evidence="2">Belongs to the insect defense protein family.</text>
</comment>
<dbReference type="Proteomes" id="UP001318040">
    <property type="component" value="Chromosome 67"/>
</dbReference>
<dbReference type="Gene3D" id="2.60.40.4060">
    <property type="entry name" value="Reeler domain"/>
    <property type="match status" value="1"/>
</dbReference>
<keyword evidence="6 9" id="KW-0732">Signal</keyword>
<dbReference type="GO" id="GO:0005576">
    <property type="term" value="C:extracellular region"/>
    <property type="evidence" value="ECO:0007669"/>
    <property type="project" value="UniProtKB-SubCell"/>
</dbReference>
<dbReference type="GO" id="GO:0016020">
    <property type="term" value="C:membrane"/>
    <property type="evidence" value="ECO:0007669"/>
    <property type="project" value="TreeGrafter"/>
</dbReference>
<evidence type="ECO:0000256" key="9">
    <source>
        <dbReference type="SAM" id="SignalP"/>
    </source>
</evidence>
<dbReference type="PROSITE" id="PS51019">
    <property type="entry name" value="REELIN"/>
    <property type="match status" value="1"/>
</dbReference>
<feature type="chain" id="PRO_5042571515" evidence="9">
    <location>
        <begin position="22"/>
        <end position="225"/>
    </location>
</feature>
<comment type="subcellular location">
    <subcellularLocation>
        <location evidence="1">Secreted</location>
    </subcellularLocation>
</comment>
<dbReference type="GO" id="GO:0042742">
    <property type="term" value="P:defense response to bacterium"/>
    <property type="evidence" value="ECO:0007669"/>
    <property type="project" value="UniProtKB-KW"/>
</dbReference>
<reference evidence="12" key="1">
    <citation type="submission" date="2025-08" db="UniProtKB">
        <authorList>
            <consortium name="RefSeq"/>
        </authorList>
    </citation>
    <scope>IDENTIFICATION</scope>
    <source>
        <tissue evidence="12">Sperm</tissue>
    </source>
</reference>
<keyword evidence="8" id="KW-0044">Antibiotic</keyword>
<evidence type="ECO:0000313" key="11">
    <source>
        <dbReference type="Proteomes" id="UP001318040"/>
    </source>
</evidence>
<dbReference type="Pfam" id="PF02014">
    <property type="entry name" value="Reeler"/>
    <property type="match status" value="1"/>
</dbReference>